<dbReference type="SUPFAM" id="SSF52309">
    <property type="entry name" value="N-(deoxy)ribosyltransferase-like"/>
    <property type="match status" value="1"/>
</dbReference>
<dbReference type="InterPro" id="IPR051239">
    <property type="entry name" value="2'-dNMP_N-hydrolase"/>
</dbReference>
<evidence type="ECO:0000313" key="2">
    <source>
        <dbReference type="Proteomes" id="UP000070457"/>
    </source>
</evidence>
<reference evidence="1 2" key="1">
    <citation type="submission" date="2015-02" db="EMBL/GenBank/DDBJ databases">
        <title>Improved understanding of the partial-nitritation anammox process through 23 genomes representing the majority of the microbial community.</title>
        <authorList>
            <person name="Speth D.R."/>
            <person name="In T Zandt M."/>
            <person name="Guerrero Cruz S."/>
            <person name="Jetten M.S."/>
            <person name="Dutilh B.E."/>
        </authorList>
    </citation>
    <scope>NUCLEOTIDE SEQUENCE [LARGE SCALE GENOMIC DNA]</scope>
    <source>
        <strain evidence="1">OLB20</strain>
    </source>
</reference>
<dbReference type="STRING" id="1617426.TR69_WS6001001217"/>
<comment type="caution">
    <text evidence="1">The sequence shown here is derived from an EMBL/GenBank/DDBJ whole genome shotgun (WGS) entry which is preliminary data.</text>
</comment>
<dbReference type="GO" id="GO:0009159">
    <property type="term" value="P:deoxyribonucleoside monophosphate catabolic process"/>
    <property type="evidence" value="ECO:0007669"/>
    <property type="project" value="TreeGrafter"/>
</dbReference>
<organism evidence="1 2">
    <name type="scientific">candidate division WS6 bacterium OLB20</name>
    <dbReference type="NCBI Taxonomy" id="1617426"/>
    <lineage>
        <taxon>Bacteria</taxon>
        <taxon>Candidatus Dojkabacteria</taxon>
    </lineage>
</organism>
<gene>
    <name evidence="1" type="ORF">TR69_WS6001001217</name>
</gene>
<proteinExistence type="predicted"/>
<dbReference type="Gene3D" id="3.40.50.450">
    <property type="match status" value="1"/>
</dbReference>
<dbReference type="AlphaFoldDB" id="A0A136LX40"/>
<dbReference type="Pfam" id="PF05014">
    <property type="entry name" value="Nuc_deoxyrib_tr"/>
    <property type="match status" value="1"/>
</dbReference>
<dbReference type="PANTHER" id="PTHR15364:SF0">
    <property type="entry name" value="2'-DEOXYNUCLEOSIDE 5'-PHOSPHATE N-HYDROLASE 1"/>
    <property type="match status" value="1"/>
</dbReference>
<keyword evidence="1" id="KW-0808">Transferase</keyword>
<dbReference type="GO" id="GO:0070694">
    <property type="term" value="F:5-hydroxymethyl-dUMP N-hydrolase activity"/>
    <property type="evidence" value="ECO:0007669"/>
    <property type="project" value="TreeGrafter"/>
</dbReference>
<accession>A0A136LX40</accession>
<dbReference type="PANTHER" id="PTHR15364">
    <property type="entry name" value="2'-DEOXYNUCLEOSIDE 5'-PHOSPHATE N-HYDROLASE 1"/>
    <property type="match status" value="1"/>
</dbReference>
<sequence>MNIYFAASTNQLEKNRDNFLAVIAAFKDAGHTVLESWVVETLAGSKQTATSQELVLKNTQLVQESDLVVIDLSERSFGAGYIFGQALANHRPVLCLYPHDVPEQRISEIVKGSTSSLVTVRQYSPEKIDEIIRDYLAGISLDSLRKFNFIATEEIVKFIEQGADREGKSKSQYLRDLLHSTFIAKK</sequence>
<dbReference type="EMBL" id="JYNZ01000004">
    <property type="protein sequence ID" value="KXK26222.1"/>
    <property type="molecule type" value="Genomic_DNA"/>
</dbReference>
<dbReference type="InterPro" id="IPR007710">
    <property type="entry name" value="Nucleoside_deoxyribTrfase"/>
</dbReference>
<evidence type="ECO:0000313" key="1">
    <source>
        <dbReference type="EMBL" id="KXK26222.1"/>
    </source>
</evidence>
<protein>
    <submittedName>
        <fullName evidence="1">Nucleoside 2-deoxyribosyltransferase</fullName>
    </submittedName>
</protein>
<dbReference type="GO" id="GO:0016740">
    <property type="term" value="F:transferase activity"/>
    <property type="evidence" value="ECO:0007669"/>
    <property type="project" value="UniProtKB-KW"/>
</dbReference>
<name>A0A136LX40_9BACT</name>
<dbReference type="Proteomes" id="UP000070457">
    <property type="component" value="Unassembled WGS sequence"/>
</dbReference>